<keyword evidence="2" id="KW-0800">Toxin</keyword>
<dbReference type="InterPro" id="IPR025157">
    <property type="entry name" value="Hemagglutinin_rpt"/>
</dbReference>
<keyword evidence="9" id="KW-1185">Reference proteome</keyword>
<proteinExistence type="inferred from homology"/>
<dbReference type="Pfam" id="PF13018">
    <property type="entry name" value="ESPR"/>
    <property type="match status" value="1"/>
</dbReference>
<feature type="domain" description="Filamentous haemagglutinin FhaB/tRNA nuclease CdiA-like TPS" evidence="7">
    <location>
        <begin position="90"/>
        <end position="210"/>
    </location>
</feature>
<dbReference type="Pfam" id="PF05594">
    <property type="entry name" value="Fil_haemagg"/>
    <property type="match status" value="12"/>
</dbReference>
<dbReference type="InterPro" id="IPR011050">
    <property type="entry name" value="Pectin_lyase_fold/virulence"/>
</dbReference>
<evidence type="ECO:0000256" key="6">
    <source>
        <dbReference type="SAM" id="Coils"/>
    </source>
</evidence>
<gene>
    <name evidence="8" type="ORF">IHV77_06700</name>
</gene>
<dbReference type="SUPFAM" id="SSF51126">
    <property type="entry name" value="Pectin lyase-like"/>
    <property type="match status" value="1"/>
</dbReference>
<keyword evidence="6" id="KW-0175">Coiled coil</keyword>
<feature type="coiled-coil region" evidence="6">
    <location>
        <begin position="3395"/>
        <end position="3422"/>
    </location>
</feature>
<organism evidence="8 9">
    <name type="scientific">Rodentibacter haemolyticus</name>
    <dbReference type="NCBI Taxonomy" id="2778911"/>
    <lineage>
        <taxon>Bacteria</taxon>
        <taxon>Pseudomonadati</taxon>
        <taxon>Pseudomonadota</taxon>
        <taxon>Gammaproteobacteria</taxon>
        <taxon>Pasteurellales</taxon>
        <taxon>Pasteurellaceae</taxon>
        <taxon>Rodentibacter</taxon>
    </lineage>
</organism>
<dbReference type="InterPro" id="IPR006914">
    <property type="entry name" value="VENN_dom"/>
</dbReference>
<sequence length="3927" mass="423402">MNKQCFRVIFSKTLQRLVVVSELAKSEGKSTEQTSLGFPQIFAKIRPLTFSLFCALGFVAFSENVLAETLIIQADKSAPKNQQPIVLQTANGLPQVNIQTPNDKGLSHNKYNHFNVDTKGAILNNSRTNTQTQQGGWIQGNPYLARGEAKVILNEVTSNNPSQLKGYLEVAGKKADVIIANPNGIYCEGCGVINSDRTTFTTGKPQIQNGNLESFVVEKGKVKVSGKGLDNSRVDYTEILARETEANAGIWSKKETKVITGKNTIKRSSSTEDLQIIHTSQTLAEENQPKFAVDVGELGGMYSGKIHLIGTEKGVGVRNAGHIGASAETLKIDSQGRIVNTGTLNANKSVTLTASQDIENKGKIENKQGDIQLTTPANIQNDGTIVARGGNILKNAAQDITQQGETLARGEVIYQAKNVNASTGSLIAADVDVQDTAKGEARTLAKMSAQGKNIRIKASQKATLQGKNIASGKIDVAASEADLDHSRTLARSISVDASQGKIQANQAELIAEKDLKLNTPTLLETQESYLKAERITTTQPSLNTRKATWEQTGSSELKLEVRDKLQNQGGTFKNQGDITVKAKGMDSRQGRFIAKGKLHIDTAKEKVDSTSGVMFANQGIQIAAGELLNDEGLIQSNQNITINTQGQALSNQHTLTKEQDKGIVALGEINIQSADLSNQQGRIVSAGKQHLNTTAEINNQQGLIYTQEDLDLKTTNLTNNQGQIYAIKQAKLTLSGNLNQQSAVINADKVTLSAQNIKSTNKSQIVANSITLTVAHQLENLNSLIQADTDSLKISSQAVDNTKGEIGSLQNKVAIDTRQQNLANQDGVIYAGTDLNLNSGILNNNNGSIVAKNNLNATISHLYQQKGTVKAEQSLNVSASSEIVSTQHSQLAGQNINIMTAGQLDNQQAEIIAGNNAVIRSKQLDNTHAAIIAEQGNLDIDTHKQTFANRQGKVSAGANLTLQSGQLDNQAGLIQSRQDMLINTHQGNLNNQETKGQSQFTDQAQNKGLISLGKLVVNTQQLLNQQGYVLSQDHQTILAQAIQNDSAVLSSLSSQKVAVAQDISNKQGRISAESATITAQSIDSTSGLLQGNSSLNIQLLGDLNNQEGRIKANDKVEIQANRLNNQKGNVNAITGHLLLSTVEKLNNTFGYLTAKQSINILANGINNYQGTVYNEQSLLHLNLKHQALENQQGKVIGKENLLIESGVITNHNGAIYAEKQGSLQVIGAIDNQQNGKIHGLGEISIQANHVDNRGGEVRTTDQLTLNVTTGINNQKVGTTGSFIESGNVLNINTNTLDNSNTKATSEKMSQGILAAKLNISAQSIDNRQGQLHSHEQSHFAVQKNLDNRQGKVTGSGAVSIEGEKLQIDNQKGRLQAKDSLSIVADEVTTNGHIEANTVRIQQQQDFITGNAINANSHLAITTKGNLINQHHLYADESVVLKANHITNNVDSRISSANTQITAQGNLINEGLINSVSPTDNAQTVVKAGGLLLNTGKGRIYGDNIALQADRIENRDKDYGNGEIKSAVVASRGRLDIAAREIDNNTAHYLSDHQVGATLFSIGEMTFGRILNAENRAEGNAEVLRNNSSVLESEGHIHLNINRIHNNNTHFVVEHVKTGNPNNDITLIKDKTKSINAHYIIPKGDGKLPSKFINTSDKEKGELSNSPYIPMKFLRWAGFSRAGQLVYESDGTKPTELKAGDKITPDMVLATRNQMDCREYTEGKTSCSYAPAGQYGPDSPIWAHFNATAPAEAAPAFPFDKLEAQPWYREEDWFSFDSSTEENDTFIPPKDPGGPPVKPVKRFFESEAKYQKRLAEYEAQLAAYPLAKEKWEFYQQNIAPYTLWEEKYKKDIEKVDKGILEHNQARMNKLGLPYYRNFWDIKFTHHREDESKVLKTVPGQILAGGTLYSNSHDFKNERSTVISGQEMRLASNVSNKSEEGLHRVTDTGTSQYTYSRWRGGFKRYHQRKWDGVNDYTRIIETPFDMDVVRLEENVSYQDNKRTDDNIKARTAHQLSLTGVEQHHSNTLFGINAQPLGQLEKKDNALFTALNGDNRQVNPHEASTRKLERISLANNIEVRSIQPNLAVPQNVLYRVNPDPSSKVLIETDPDFTNRKRWLSSDYMFNALRYEPNQMQKRLGDGFYEQRLVREQINRLTGRNFVGNYRDFDSQYRGLMDAGVTFAQKFNLRPGIALSPSQVAQLTTDIVWFEPQSVRLPNGTVAQVLAPKIYALAKKGDITGNGTLLSANKITHTGGEFINSGTVSGRELVKFDSEAIRNTGTLSGGAIVGNVSGDVENIGGTIEADRAILLDVAGNFTHRSTLHTTNVNEKGYRRRDTRIGRKGLLHVKGENGVLQIGANNIDISGADVMNDGKGQTYLSAKNQLNLTALSVGFDEKMGGGNHYRNEKVDDVVVSRVSGKGDVTLQANTIFSEGAELGSKTRLTALAENDLVLGTALRSREFEEYHKYKKRNILGSSSLEQMQTQETATHKGSVLAGNDVYLASRKGNIHLTAAEVVALNDISAFAAKDILLDAAVNTETNSSQEIRKKSGLSASASRGIASVGYAKNKSDMRDKNAATSVATTALNAASGNLIVSAGNGDVISQAARLNAGKDIIVDGNNVQFNAMTEHQNNQFSHQVKSAGFGVSAVYNPLQVAKDNFGEQANQGSAVGIIGKILTAAEAMGKTTNQMASPGSPYLKAQKSTLNKNSEAHTAVVGQVNAGGNLTIEAREGSIRTQGTQLSAKGDGSLWAKKDIVLDVARSTTTQNNRSSRKGVSFDSSKGATSAAGVFSEKELGAGDTVTEQASVLSFGGNSKLTVQQGDVRLKGTQLVSEGDNRISAGGNVLLSTAEKRTGHSTSSEKHRIGEAVVSETERFSGYHRQLGSENAESVSHSGAMVASLKGNVEINAGKDFNQKSGQILAKKRIDIEAENVTFDVAHNTGESASHQSDLKMGTFARVASPIIDLIQAVESAVGNKEANDRVKAAQALGVAAKAYSTYANAAAGGALLRVEAGTGYSHSRERVESKQAEAQGNQLNAQHIHIQSRRGDIQAKQTDFTSRDAEGKRLADSSIHLNAAKNLVLESGQSTATQKGRQQSSGVEVGAGAAIGAQTGVYVYVQGGFTNAKQDERHLIQNNSHLDSESIRLKSGGNTTLSGAVAKGKAIHTEVGGTLKIESRQDEHHSKSSSAGAGGRIQVALGTAWGGSGYGNASSGNSSSKQVVEQSGLFAEEGGYHINANHVALKGGAIASTNPNNSELRTNSLTFSDIKNESQSRAVSGSISASANLNKLGGVEAKTDEEAKQQAKIAKLTGTPQSNGINPTIPLYASESDSSVTKATLTEGKIILNKDSQPTETTAKALGINTELSQANEQTKNTFDVKQKLKEQQVIGNTIGEIGAAAQAYTENKAKALNEEAEELTKAGKLAEATQKKQEAEKWQTSGEHKRKVEAVTTALSLALAGKPTEAIAVGAASPYVNQAIKTLTEQSETANIAAHVLWGAIEAELSGGKASTGAISAGVAELGARILTQGIYQKEPSELNLEEKEQVLELSKALAGVAAAATTKGNTAETLNAVSIGSTIAKNAVENNFLSDASRKRLDQLRDKALTQGIDSLSEKEKREFIHLTQSDQMSDGLLDVVKKGGKLSEFDRQALKNYINRYVTETMTGNTARGVKLARTMTKDNATEQFEKHYLKGNYQKDYSYPYAGTNLMKEQYVSNLSAEYRNVLGWRNENKSRLEDLYYSVSKDLNVVDVHNNSFHGKLSQSVMDGLTLAGGVGVASASVLSKAPIIGKTLANAAEKYPLTSDIAVTAVANTGYQLSKNDKYDPYNLLQAELSTVLTRGRPLAQQVSINTGISTLGTTDPNDYGWNVAGAVSGTSASAIMSKALSKMNLGKYNIIISPLLSGYSNEYFGDKENLKGKINKFNEVKYDFIKDK</sequence>
<dbReference type="Pfam" id="PF04829">
    <property type="entry name" value="PT-VENN"/>
    <property type="match status" value="1"/>
</dbReference>
<dbReference type="SMART" id="SM00912">
    <property type="entry name" value="Haemagg_act"/>
    <property type="match status" value="1"/>
</dbReference>
<dbReference type="InterPro" id="IPR008638">
    <property type="entry name" value="FhaB/CdiA-like_TPS"/>
</dbReference>
<evidence type="ECO:0000259" key="7">
    <source>
        <dbReference type="SMART" id="SM00912"/>
    </source>
</evidence>
<evidence type="ECO:0000256" key="5">
    <source>
        <dbReference type="ARBA" id="ARBA00024043"/>
    </source>
</evidence>
<dbReference type="NCBIfam" id="TIGR01901">
    <property type="entry name" value="adhes_NPXG"/>
    <property type="match status" value="1"/>
</dbReference>
<dbReference type="InterPro" id="IPR010069">
    <property type="entry name" value="CdiA_FHA1_rpt"/>
</dbReference>
<dbReference type="Gene3D" id="2.160.20.10">
    <property type="entry name" value="Single-stranded right-handed beta-helix, Pectin lyase-like"/>
    <property type="match status" value="1"/>
</dbReference>
<evidence type="ECO:0000256" key="4">
    <source>
        <dbReference type="ARBA" id="ARBA00023026"/>
    </source>
</evidence>
<protein>
    <submittedName>
        <fullName evidence="8">Hemagglutinin repeat-containing protein</fullName>
    </submittedName>
</protein>
<dbReference type="InterPro" id="IPR012334">
    <property type="entry name" value="Pectin_lyas_fold"/>
</dbReference>
<dbReference type="Proteomes" id="UP000663069">
    <property type="component" value="Chromosome"/>
</dbReference>
<accession>A0ABX6UUP6</accession>
<evidence type="ECO:0000256" key="3">
    <source>
        <dbReference type="ARBA" id="ARBA00022913"/>
    </source>
</evidence>
<evidence type="ECO:0000256" key="2">
    <source>
        <dbReference type="ARBA" id="ARBA00022656"/>
    </source>
</evidence>
<comment type="subcellular location">
    <subcellularLocation>
        <location evidence="1">Target cell</location>
        <location evidence="1">Target cell cytoplasm</location>
    </subcellularLocation>
</comment>
<evidence type="ECO:0000256" key="1">
    <source>
        <dbReference type="ARBA" id="ARBA00004219"/>
    </source>
</evidence>
<dbReference type="InterPro" id="IPR024973">
    <property type="entry name" value="ESPR"/>
</dbReference>
<dbReference type="NCBIfam" id="TIGR01731">
    <property type="entry name" value="fil_hemag_20aa"/>
    <property type="match status" value="19"/>
</dbReference>
<dbReference type="Pfam" id="PF05860">
    <property type="entry name" value="TPS"/>
    <property type="match status" value="1"/>
</dbReference>
<evidence type="ECO:0000313" key="9">
    <source>
        <dbReference type="Proteomes" id="UP000663069"/>
    </source>
</evidence>
<dbReference type="EMBL" id="CP063056">
    <property type="protein sequence ID" value="QPB41634.1"/>
    <property type="molecule type" value="Genomic_DNA"/>
</dbReference>
<evidence type="ECO:0000313" key="8">
    <source>
        <dbReference type="EMBL" id="QPB41634.1"/>
    </source>
</evidence>
<reference evidence="8 9" key="1">
    <citation type="submission" date="2020-10" db="EMBL/GenBank/DDBJ databases">
        <title>Genome Sequencing of Rodentibacter spp. strain DSM111151.</title>
        <authorList>
            <person name="Benga L."/>
            <person name="Lautwein T."/>
        </authorList>
    </citation>
    <scope>NUCLEOTIDE SEQUENCE [LARGE SCALE GENOMIC DNA]</scope>
    <source>
        <strain evidence="8 9">DSM 111151</strain>
    </source>
</reference>
<dbReference type="RefSeq" id="WP_194811232.1">
    <property type="nucleotide sequence ID" value="NZ_CP063056.1"/>
</dbReference>
<dbReference type="Pfam" id="PF13332">
    <property type="entry name" value="Fil_haemagg_2"/>
    <property type="match status" value="4"/>
</dbReference>
<keyword evidence="3" id="KW-1266">Target cell cytoplasm</keyword>
<dbReference type="InterPro" id="IPR008619">
    <property type="entry name" value="Filamentous_hemagglutn_rpt"/>
</dbReference>
<keyword evidence="4" id="KW-0843">Virulence</keyword>
<name>A0ABX6UUP6_9PAST</name>
<comment type="similarity">
    <text evidence="5">In the N-terminal section; belongs to the CdiA toxin family.</text>
</comment>